<feature type="domain" description="SGS" evidence="3">
    <location>
        <begin position="365"/>
        <end position="448"/>
    </location>
</feature>
<evidence type="ECO:0000313" key="5">
    <source>
        <dbReference type="EMBL" id="KAF6813240.1"/>
    </source>
</evidence>
<dbReference type="InterPro" id="IPR007699">
    <property type="entry name" value="SGS_dom"/>
</dbReference>
<dbReference type="InterPro" id="IPR044563">
    <property type="entry name" value="Sgt1-like"/>
</dbReference>
<dbReference type="SUPFAM" id="SSF49764">
    <property type="entry name" value="HSP20-like chaperones"/>
    <property type="match status" value="1"/>
</dbReference>
<feature type="region of interest" description="Disordered" evidence="2">
    <location>
        <begin position="201"/>
        <end position="233"/>
    </location>
</feature>
<dbReference type="PROSITE" id="PS51203">
    <property type="entry name" value="CS"/>
    <property type="match status" value="1"/>
</dbReference>
<dbReference type="PROSITE" id="PS51048">
    <property type="entry name" value="SGS"/>
    <property type="match status" value="1"/>
</dbReference>
<keyword evidence="6" id="KW-1185">Reference proteome</keyword>
<dbReference type="Pfam" id="PF05002">
    <property type="entry name" value="SGS"/>
    <property type="match status" value="1"/>
</dbReference>
<evidence type="ECO:0000259" key="3">
    <source>
        <dbReference type="PROSITE" id="PS51048"/>
    </source>
</evidence>
<dbReference type="CDD" id="cd06466">
    <property type="entry name" value="p23_CS_SGT1_like"/>
    <property type="match status" value="1"/>
</dbReference>
<evidence type="ECO:0000256" key="2">
    <source>
        <dbReference type="SAM" id="MobiDB-lite"/>
    </source>
</evidence>
<dbReference type="InterPro" id="IPR007052">
    <property type="entry name" value="CS_dom"/>
</dbReference>
<dbReference type="Pfam" id="PF04969">
    <property type="entry name" value="CS"/>
    <property type="match status" value="1"/>
</dbReference>
<dbReference type="GO" id="GO:0051087">
    <property type="term" value="F:protein-folding chaperone binding"/>
    <property type="evidence" value="ECO:0007669"/>
    <property type="project" value="InterPro"/>
</dbReference>
<accession>A0A8H6JIQ1</accession>
<comment type="similarity">
    <text evidence="1">Belongs to the SGT1 family.</text>
</comment>
<name>A0A8H6JIQ1_9PEZI</name>
<protein>
    <submittedName>
        <fullName evidence="5">SGT1-like protein A</fullName>
    </submittedName>
</protein>
<feature type="compositionally biased region" description="Low complexity" evidence="2">
    <location>
        <begin position="341"/>
        <end position="354"/>
    </location>
</feature>
<comment type="caution">
    <text evidence="5">The sequence shown here is derived from an EMBL/GenBank/DDBJ whole genome shotgun (WGS) entry which is preliminary data.</text>
</comment>
<dbReference type="AlphaFoldDB" id="A0A8H6JIQ1"/>
<feature type="region of interest" description="Disordered" evidence="2">
    <location>
        <begin position="336"/>
        <end position="448"/>
    </location>
</feature>
<feature type="compositionally biased region" description="Polar residues" evidence="2">
    <location>
        <begin position="413"/>
        <end position="422"/>
    </location>
</feature>
<evidence type="ECO:0000256" key="1">
    <source>
        <dbReference type="ARBA" id="ARBA00008509"/>
    </source>
</evidence>
<dbReference type="Proteomes" id="UP000652219">
    <property type="component" value="Unassembled WGS sequence"/>
</dbReference>
<dbReference type="EMBL" id="WIGN01000055">
    <property type="protein sequence ID" value="KAF6813240.1"/>
    <property type="molecule type" value="Genomic_DNA"/>
</dbReference>
<dbReference type="Gene3D" id="2.60.40.790">
    <property type="match status" value="1"/>
</dbReference>
<organism evidence="5 6">
    <name type="scientific">Colletotrichum sojae</name>
    <dbReference type="NCBI Taxonomy" id="2175907"/>
    <lineage>
        <taxon>Eukaryota</taxon>
        <taxon>Fungi</taxon>
        <taxon>Dikarya</taxon>
        <taxon>Ascomycota</taxon>
        <taxon>Pezizomycotina</taxon>
        <taxon>Sordariomycetes</taxon>
        <taxon>Hypocreomycetidae</taxon>
        <taxon>Glomerellales</taxon>
        <taxon>Glomerellaceae</taxon>
        <taxon>Colletotrichum</taxon>
        <taxon>Colletotrichum orchidearum species complex</taxon>
    </lineage>
</organism>
<dbReference type="Gene3D" id="1.25.40.10">
    <property type="entry name" value="Tetratricopeptide repeat domain"/>
    <property type="match status" value="1"/>
</dbReference>
<dbReference type="PANTHER" id="PTHR45862">
    <property type="entry name" value="PROTEIN SGT1 HOMOLOG"/>
    <property type="match status" value="1"/>
</dbReference>
<dbReference type="InterPro" id="IPR008978">
    <property type="entry name" value="HSP20-like_chaperone"/>
</dbReference>
<evidence type="ECO:0000313" key="6">
    <source>
        <dbReference type="Proteomes" id="UP000652219"/>
    </source>
</evidence>
<dbReference type="InterPro" id="IPR011990">
    <property type="entry name" value="TPR-like_helical_dom_sf"/>
</dbReference>
<proteinExistence type="inferred from homology"/>
<feature type="domain" description="CS" evidence="4">
    <location>
        <begin position="250"/>
        <end position="337"/>
    </location>
</feature>
<dbReference type="SUPFAM" id="SSF48452">
    <property type="entry name" value="TPR-like"/>
    <property type="match status" value="1"/>
</dbReference>
<sequence length="448" mass="49589">MSLDATQGMAALEAKRYDEAILKLSKALRQSPSPIWLIARSRAYVAGPGDFARGLSDAEFAFSAAVRRGNRALMQQAQHRRAVALFRLGRYADADACINWVLRLIDGARTSDPAFLQPEVDENGNVTMTKERLTQELQEADQKTRSGGDIMSAVGAKGSPDRNRATSLRLQILTHLDAVPASERRVSVKFAPDVSIDDFKVEEPTKSNTNEEVKDKAKGDKKEAKNDVDDEYDSDLKKAAAESVRNTKPQQTVRVDFFQSSTTLSVSVFVKNVPKDELKVEYESSEVRLSHIPGHEPWYTVRLWGSIDPSNSKHTVSANKIELQLKKAQAMKWPQLERASDAAPAAPTLAAQSDQPKASAAGAPVYPTSSKTGPKKWEEIGDDEEDERDINAFFKKMYKGATPEQQRAMMKSFTESNGTALSTDWDDVKSRKVQTQPPEGVEAKKWDA</sequence>
<feature type="compositionally biased region" description="Basic and acidic residues" evidence="2">
    <location>
        <begin position="201"/>
        <end position="227"/>
    </location>
</feature>
<gene>
    <name evidence="5" type="ORF">CSOJ01_04751</name>
</gene>
<reference evidence="5 6" key="1">
    <citation type="journal article" date="2020" name="Phytopathology">
        <title>Genome Sequence Resources of Colletotrichum truncatum, C. plurivorum, C. musicola, and C. sojae: Four Species Pathogenic to Soybean (Glycine max).</title>
        <authorList>
            <person name="Rogerio F."/>
            <person name="Boufleur T.R."/>
            <person name="Ciampi-Guillardi M."/>
            <person name="Sukno S.A."/>
            <person name="Thon M.R."/>
            <person name="Massola Junior N.S."/>
            <person name="Baroncelli R."/>
        </authorList>
    </citation>
    <scope>NUCLEOTIDE SEQUENCE [LARGE SCALE GENOMIC DNA]</scope>
    <source>
        <strain evidence="5 6">LFN0009</strain>
    </source>
</reference>
<evidence type="ECO:0000259" key="4">
    <source>
        <dbReference type="PROSITE" id="PS51203"/>
    </source>
</evidence>
<feature type="region of interest" description="Disordered" evidence="2">
    <location>
        <begin position="138"/>
        <end position="162"/>
    </location>
</feature>